<reference evidence="19 20" key="2">
    <citation type="submission" date="2017-06" db="EMBL/GenBank/DDBJ databases">
        <authorList>
            <consortium name="Pathogen Informatics"/>
        </authorList>
    </citation>
    <scope>NUCLEOTIDE SEQUENCE [LARGE SCALE GENOMIC DNA]</scope>
    <source>
        <strain evidence="19 20">NCTC13833</strain>
    </source>
</reference>
<dbReference type="EMBL" id="BMCB01000001">
    <property type="protein sequence ID" value="GGA80879.1"/>
    <property type="molecule type" value="Genomic_DNA"/>
</dbReference>
<dbReference type="InterPro" id="IPR000719">
    <property type="entry name" value="Prot_kinase_dom"/>
</dbReference>
<feature type="compositionally biased region" description="Basic and acidic residues" evidence="14">
    <location>
        <begin position="583"/>
        <end position="594"/>
    </location>
</feature>
<comment type="catalytic activity">
    <reaction evidence="9">
        <text>L-threonyl-[protein] + ATP = O-phospho-L-threonyl-[protein] + ADP + H(+)</text>
        <dbReference type="Rhea" id="RHEA:46608"/>
        <dbReference type="Rhea" id="RHEA-COMP:11060"/>
        <dbReference type="Rhea" id="RHEA-COMP:11605"/>
        <dbReference type="ChEBI" id="CHEBI:15378"/>
        <dbReference type="ChEBI" id="CHEBI:30013"/>
        <dbReference type="ChEBI" id="CHEBI:30616"/>
        <dbReference type="ChEBI" id="CHEBI:61977"/>
        <dbReference type="ChEBI" id="CHEBI:456216"/>
        <dbReference type="EC" id="2.7.11.1"/>
    </reaction>
</comment>
<dbReference type="Gene3D" id="2.60.40.2560">
    <property type="match status" value="1"/>
</dbReference>
<dbReference type="GO" id="GO:0071224">
    <property type="term" value="P:cellular response to peptidoglycan"/>
    <property type="evidence" value="ECO:0007669"/>
    <property type="project" value="UniProtKB-ARBA"/>
</dbReference>
<keyword evidence="8" id="KW-0735">Signal-anchor</keyword>
<dbReference type="Proteomes" id="UP000243706">
    <property type="component" value="Chromosome 1"/>
</dbReference>
<dbReference type="InterPro" id="IPR008271">
    <property type="entry name" value="Ser/Thr_kinase_AS"/>
</dbReference>
<feature type="domain" description="PASTA" evidence="17">
    <location>
        <begin position="374"/>
        <end position="441"/>
    </location>
</feature>
<dbReference type="GO" id="GO:0009847">
    <property type="term" value="P:spore germination"/>
    <property type="evidence" value="ECO:0007669"/>
    <property type="project" value="UniProtKB-ARBA"/>
</dbReference>
<evidence type="ECO:0000256" key="4">
    <source>
        <dbReference type="ARBA" id="ARBA00022679"/>
    </source>
</evidence>
<accession>A0A240C3T6</accession>
<dbReference type="InterPro" id="IPR005543">
    <property type="entry name" value="PASTA_dom"/>
</dbReference>
<keyword evidence="15" id="KW-0812">Transmembrane</keyword>
<keyword evidence="2 18" id="KW-0723">Serine/threonine-protein kinase</keyword>
<feature type="region of interest" description="Disordered" evidence="14">
    <location>
        <begin position="317"/>
        <end position="341"/>
    </location>
</feature>
<keyword evidence="3" id="KW-0309">Germination</keyword>
<comment type="subcellular location">
    <subcellularLocation>
        <location evidence="11">Spore membrane</location>
        <topology evidence="11">Single-pass type II membrane protein</topology>
    </subcellularLocation>
</comment>
<dbReference type="OrthoDB" id="9788659at2"/>
<dbReference type="InterPro" id="IPR017441">
    <property type="entry name" value="Protein_kinase_ATP_BS"/>
</dbReference>
<evidence type="ECO:0000256" key="14">
    <source>
        <dbReference type="SAM" id="MobiDB-lite"/>
    </source>
</evidence>
<proteinExistence type="predicted"/>
<dbReference type="Gene3D" id="3.30.200.20">
    <property type="entry name" value="Phosphorylase Kinase, domain 1"/>
    <property type="match status" value="1"/>
</dbReference>
<evidence type="ECO:0000256" key="9">
    <source>
        <dbReference type="ARBA" id="ARBA00047899"/>
    </source>
</evidence>
<dbReference type="PANTHER" id="PTHR43289:SF34">
    <property type="entry name" value="SERINE_THREONINE-PROTEIN KINASE YBDM-RELATED"/>
    <property type="match status" value="1"/>
</dbReference>
<reference evidence="18" key="4">
    <citation type="submission" date="2024-05" db="EMBL/GenBank/DDBJ databases">
        <authorList>
            <person name="Sun Q."/>
            <person name="Sedlacek I."/>
        </authorList>
    </citation>
    <scope>NUCLEOTIDE SEQUENCE</scope>
    <source>
        <strain evidence="18">CCM 4175</strain>
    </source>
</reference>
<dbReference type="Gene3D" id="3.30.10.20">
    <property type="match status" value="3"/>
</dbReference>
<dbReference type="PROSITE" id="PS51178">
    <property type="entry name" value="PASTA"/>
    <property type="match status" value="3"/>
</dbReference>
<dbReference type="Pfam" id="PF03793">
    <property type="entry name" value="PASTA"/>
    <property type="match status" value="3"/>
</dbReference>
<dbReference type="SMART" id="SM00740">
    <property type="entry name" value="PASTA"/>
    <property type="match status" value="3"/>
</dbReference>
<evidence type="ECO:0000259" key="17">
    <source>
        <dbReference type="PROSITE" id="PS51178"/>
    </source>
</evidence>
<evidence type="ECO:0000313" key="20">
    <source>
        <dbReference type="Proteomes" id="UP000243706"/>
    </source>
</evidence>
<dbReference type="EC" id="2.7.11.1" evidence="1"/>
<dbReference type="AlphaFoldDB" id="A0A240C3T6"/>
<keyword evidence="6 19" id="KW-0418">Kinase</keyword>
<evidence type="ECO:0000256" key="1">
    <source>
        <dbReference type="ARBA" id="ARBA00012513"/>
    </source>
</evidence>
<keyword evidence="7 13" id="KW-0067">ATP-binding</keyword>
<evidence type="ECO:0000313" key="19">
    <source>
        <dbReference type="EMBL" id="SNW01768.1"/>
    </source>
</evidence>
<keyword evidence="4 19" id="KW-0808">Transferase</keyword>
<feature type="domain" description="Protein kinase" evidence="16">
    <location>
        <begin position="10"/>
        <end position="267"/>
    </location>
</feature>
<feature type="transmembrane region" description="Helical" evidence="15">
    <location>
        <begin position="351"/>
        <end position="373"/>
    </location>
</feature>
<reference evidence="21" key="3">
    <citation type="journal article" date="2019" name="Int. J. Syst. Evol. Microbiol.">
        <title>The Global Catalogue of Microorganisms (GCM) 10K type strain sequencing project: providing services to taxonomists for standard genome sequencing and annotation.</title>
        <authorList>
            <consortium name="The Broad Institute Genomics Platform"/>
            <consortium name="The Broad Institute Genome Sequencing Center for Infectious Disease"/>
            <person name="Wu L."/>
            <person name="Ma J."/>
        </authorList>
    </citation>
    <scope>NUCLEOTIDE SEQUENCE [LARGE SCALE GENOMIC DNA]</scope>
    <source>
        <strain evidence="21">CCM 4175</strain>
    </source>
</reference>
<keyword evidence="15" id="KW-1133">Transmembrane helix</keyword>
<gene>
    <name evidence="19" type="primary">prkC</name>
    <name evidence="18" type="ORF">GCM10007183_01240</name>
    <name evidence="19" type="ORF">SAMEA4412661_00828</name>
</gene>
<evidence type="ECO:0000256" key="6">
    <source>
        <dbReference type="ARBA" id="ARBA00022777"/>
    </source>
</evidence>
<dbReference type="Gene3D" id="1.10.510.10">
    <property type="entry name" value="Transferase(Phosphotransferase) domain 1"/>
    <property type="match status" value="1"/>
</dbReference>
<organism evidence="19 20">
    <name type="scientific">Staphylococcus muscae</name>
    <dbReference type="NCBI Taxonomy" id="1294"/>
    <lineage>
        <taxon>Bacteria</taxon>
        <taxon>Bacillati</taxon>
        <taxon>Bacillota</taxon>
        <taxon>Bacilli</taxon>
        <taxon>Bacillales</taxon>
        <taxon>Staphylococcaceae</taxon>
        <taxon>Staphylococcus</taxon>
    </lineage>
</organism>
<evidence type="ECO:0000313" key="18">
    <source>
        <dbReference type="EMBL" id="GGA80879.1"/>
    </source>
</evidence>
<dbReference type="Proteomes" id="UP000652995">
    <property type="component" value="Unassembled WGS sequence"/>
</dbReference>
<evidence type="ECO:0000256" key="12">
    <source>
        <dbReference type="ARBA" id="ARBA00070041"/>
    </source>
</evidence>
<feature type="domain" description="PASTA" evidence="17">
    <location>
        <begin position="442"/>
        <end position="513"/>
    </location>
</feature>
<dbReference type="CDD" id="cd14014">
    <property type="entry name" value="STKc_PknB_like"/>
    <property type="match status" value="1"/>
</dbReference>
<dbReference type="NCBIfam" id="NF033483">
    <property type="entry name" value="PknB_PASTA_kin"/>
    <property type="match status" value="1"/>
</dbReference>
<dbReference type="PANTHER" id="PTHR43289">
    <property type="entry name" value="MITOGEN-ACTIVATED PROTEIN KINASE KINASE KINASE 20-RELATED"/>
    <property type="match status" value="1"/>
</dbReference>
<dbReference type="Pfam" id="PF21160">
    <property type="entry name" value="PrkC-like_PASTA-like"/>
    <property type="match status" value="1"/>
</dbReference>
<keyword evidence="5 13" id="KW-0547">Nucleotide-binding</keyword>
<evidence type="ECO:0000256" key="5">
    <source>
        <dbReference type="ARBA" id="ARBA00022741"/>
    </source>
</evidence>
<dbReference type="InterPro" id="IPR011009">
    <property type="entry name" value="Kinase-like_dom_sf"/>
</dbReference>
<name>A0A240C3T6_9STAP</name>
<evidence type="ECO:0000256" key="2">
    <source>
        <dbReference type="ARBA" id="ARBA00022527"/>
    </source>
</evidence>
<dbReference type="SMART" id="SM00220">
    <property type="entry name" value="S_TKc"/>
    <property type="match status" value="1"/>
</dbReference>
<dbReference type="Pfam" id="PF00069">
    <property type="entry name" value="Pkinase"/>
    <property type="match status" value="1"/>
</dbReference>
<sequence>MIGRIIDERYEIQDVLGGGGMSKVYGAMDTILNRKVAVKMIQVPASERQATIDRFEREVQNTTQLSHPNIVSVLDVGEEDDCFYLVMEFIEGTTLSEYIKTHGPIAPEKAIGYIEQVMQGIQHAHEQGIVHRDIKPQNIMIDPNDTLKIVDFGIAKALSESTMTQTNHVIGTVQYLSPEQAKGEKTGERTDIYSIGIVLYEMLTGAAPFHGETAVSIAIKQIQEPVPNVTEHHPDIPQALSNVILRATEKEPVNRYVTVSEMAHDVATVLDDSRADEQMYQADESITKTVAVDKNALKQQQEPVTSNETASIPIVQTEQNTTRSTPPPRTHRAAMASAYTGKPKRSRKKKVIAGLILLLLFVSLFFFVTAAMMGNKYSQVPNVLGQTEERATEMLAEKNLKVGNVSQTYNDQYEEGQIASISPKEGEKVKQDSTVDLVISKGEHREKMPDLVGKSREEAEKVLGELGFEKVHYTTAYTQNDIPKGHIEAQNVSPGTEVSVKKEMIEITESLGKRQVYVNDYTYKDIALATSDLESEGLKVTVIERREDNKVKENHIIKQSPKNKEVDEGSEVKFIVSKGASEADKLKNKPKDDDKDKDDEEDSSDNKQAYDKTYTQSLTIPYTGKDKKPQKVEVYIKDKNNDGKKPRTFQIKNNTSQVLNFTIEDGGSASYRVVVDGKEVESNEIKYDDF</sequence>
<feature type="binding site" evidence="13">
    <location>
        <position position="39"/>
    </location>
    <ligand>
        <name>ATP</name>
        <dbReference type="ChEBI" id="CHEBI:30616"/>
    </ligand>
</feature>
<evidence type="ECO:0000256" key="3">
    <source>
        <dbReference type="ARBA" id="ARBA00022544"/>
    </source>
</evidence>
<evidence type="ECO:0000256" key="7">
    <source>
        <dbReference type="ARBA" id="ARBA00022840"/>
    </source>
</evidence>
<dbReference type="GO" id="GO:0004674">
    <property type="term" value="F:protein serine/threonine kinase activity"/>
    <property type="evidence" value="ECO:0007669"/>
    <property type="project" value="UniProtKB-KW"/>
</dbReference>
<dbReference type="PROSITE" id="PS50011">
    <property type="entry name" value="PROTEIN_KINASE_DOM"/>
    <property type="match status" value="1"/>
</dbReference>
<dbReference type="FunFam" id="3.30.200.20:FF:000035">
    <property type="entry name" value="Serine/threonine protein kinase Stk1"/>
    <property type="match status" value="1"/>
</dbReference>
<dbReference type="GO" id="GO:0005524">
    <property type="term" value="F:ATP binding"/>
    <property type="evidence" value="ECO:0007669"/>
    <property type="project" value="UniProtKB-UniRule"/>
</dbReference>
<dbReference type="PROSITE" id="PS00108">
    <property type="entry name" value="PROTEIN_KINASE_ST"/>
    <property type="match status" value="1"/>
</dbReference>
<evidence type="ECO:0000256" key="8">
    <source>
        <dbReference type="ARBA" id="ARBA00022968"/>
    </source>
</evidence>
<evidence type="ECO:0000256" key="11">
    <source>
        <dbReference type="ARBA" id="ARBA00060432"/>
    </source>
</evidence>
<dbReference type="GO" id="GO:0007165">
    <property type="term" value="P:signal transduction"/>
    <property type="evidence" value="ECO:0007669"/>
    <property type="project" value="UniProtKB-ARBA"/>
</dbReference>
<evidence type="ECO:0000259" key="16">
    <source>
        <dbReference type="PROSITE" id="PS50011"/>
    </source>
</evidence>
<feature type="domain" description="PASTA" evidence="17">
    <location>
        <begin position="514"/>
        <end position="578"/>
    </location>
</feature>
<dbReference type="CDD" id="cd06577">
    <property type="entry name" value="PASTA_pknB"/>
    <property type="match status" value="3"/>
</dbReference>
<keyword evidence="15" id="KW-0472">Membrane</keyword>
<protein>
    <recommendedName>
        <fullName evidence="12">Serine/threonine-protein kinase PrkC</fullName>
        <ecNumber evidence="1">2.7.11.1</ecNumber>
    </recommendedName>
</protein>
<dbReference type="EMBL" id="LT906464">
    <property type="protein sequence ID" value="SNW01768.1"/>
    <property type="molecule type" value="Genomic_DNA"/>
</dbReference>
<dbReference type="SUPFAM" id="SSF56112">
    <property type="entry name" value="Protein kinase-like (PK-like)"/>
    <property type="match status" value="1"/>
</dbReference>
<dbReference type="RefSeq" id="WP_095116291.1">
    <property type="nucleotide sequence ID" value="NZ_BMCB01000001.1"/>
</dbReference>
<dbReference type="FunFam" id="1.10.510.10:FF:000021">
    <property type="entry name" value="Serine/threonine protein kinase"/>
    <property type="match status" value="1"/>
</dbReference>
<reference evidence="18" key="1">
    <citation type="journal article" date="2014" name="Int. J. Syst. Evol. Microbiol.">
        <title>Complete genome of a new Firmicutes species belonging to the dominant human colonic microbiota ('Ruminococcus bicirculans') reveals two chromosomes and a selective capacity to utilize plant glucans.</title>
        <authorList>
            <consortium name="NISC Comparative Sequencing Program"/>
            <person name="Wegmann U."/>
            <person name="Louis P."/>
            <person name="Goesmann A."/>
            <person name="Henrissat B."/>
            <person name="Duncan S.H."/>
            <person name="Flint H.J."/>
        </authorList>
    </citation>
    <scope>NUCLEOTIDE SEQUENCE</scope>
    <source>
        <strain evidence="18">CCM 4175</strain>
    </source>
</reference>
<evidence type="ECO:0000256" key="10">
    <source>
        <dbReference type="ARBA" id="ARBA00048679"/>
    </source>
</evidence>
<evidence type="ECO:0000256" key="15">
    <source>
        <dbReference type="SAM" id="Phobius"/>
    </source>
</evidence>
<evidence type="ECO:0000313" key="21">
    <source>
        <dbReference type="Proteomes" id="UP000652995"/>
    </source>
</evidence>
<comment type="catalytic activity">
    <reaction evidence="10">
        <text>L-seryl-[protein] + ATP = O-phospho-L-seryl-[protein] + ADP + H(+)</text>
        <dbReference type="Rhea" id="RHEA:17989"/>
        <dbReference type="Rhea" id="RHEA-COMP:9863"/>
        <dbReference type="Rhea" id="RHEA-COMP:11604"/>
        <dbReference type="ChEBI" id="CHEBI:15378"/>
        <dbReference type="ChEBI" id="CHEBI:29999"/>
        <dbReference type="ChEBI" id="CHEBI:30616"/>
        <dbReference type="ChEBI" id="CHEBI:83421"/>
        <dbReference type="ChEBI" id="CHEBI:456216"/>
        <dbReference type="EC" id="2.7.11.1"/>
    </reaction>
</comment>
<keyword evidence="21" id="KW-1185">Reference proteome</keyword>
<feature type="region of interest" description="Disordered" evidence="14">
    <location>
        <begin position="583"/>
        <end position="632"/>
    </location>
</feature>
<dbReference type="KEGG" id="smus:C7J88_00920"/>
<dbReference type="PROSITE" id="PS00107">
    <property type="entry name" value="PROTEIN_KINASE_ATP"/>
    <property type="match status" value="1"/>
</dbReference>
<evidence type="ECO:0000256" key="13">
    <source>
        <dbReference type="PROSITE-ProRule" id="PRU10141"/>
    </source>
</evidence>